<evidence type="ECO:0000313" key="2">
    <source>
        <dbReference type="EMBL" id="KAL3307021.1"/>
    </source>
</evidence>
<gene>
    <name evidence="2" type="ORF">Ciccas_014480</name>
</gene>
<organism evidence="2 3">
    <name type="scientific">Cichlidogyrus casuarinus</name>
    <dbReference type="NCBI Taxonomy" id="1844966"/>
    <lineage>
        <taxon>Eukaryota</taxon>
        <taxon>Metazoa</taxon>
        <taxon>Spiralia</taxon>
        <taxon>Lophotrochozoa</taxon>
        <taxon>Platyhelminthes</taxon>
        <taxon>Monogenea</taxon>
        <taxon>Monopisthocotylea</taxon>
        <taxon>Dactylogyridea</taxon>
        <taxon>Ancyrocephalidae</taxon>
        <taxon>Cichlidogyrus</taxon>
    </lineage>
</organism>
<reference evidence="2 3" key="1">
    <citation type="submission" date="2024-11" db="EMBL/GenBank/DDBJ databases">
        <title>Adaptive evolution of stress response genes in parasites aligns with host niche diversity.</title>
        <authorList>
            <person name="Hahn C."/>
            <person name="Resl P."/>
        </authorList>
    </citation>
    <scope>NUCLEOTIDE SEQUENCE [LARGE SCALE GENOMIC DNA]</scope>
    <source>
        <strain evidence="2">EGGRZ-B1_66</strain>
        <tissue evidence="2">Body</tissue>
    </source>
</reference>
<dbReference type="Proteomes" id="UP001626550">
    <property type="component" value="Unassembled WGS sequence"/>
</dbReference>
<proteinExistence type="predicted"/>
<comment type="caution">
    <text evidence="2">The sequence shown here is derived from an EMBL/GenBank/DDBJ whole genome shotgun (WGS) entry which is preliminary data.</text>
</comment>
<evidence type="ECO:0000313" key="3">
    <source>
        <dbReference type="Proteomes" id="UP001626550"/>
    </source>
</evidence>
<accession>A0ABD2PI59</accession>
<sequence length="175" mass="19672">MADQPDISVSATRLEAQLLRRKVITRCLNIEQFDPEYALDWLTDIKVAIAGAEISSEATMFSLAWSTIPKKHREPFEPLVESVQQNQTTTPFKDLEALIKTKFAPDEEEKIRKLLVGLSLGNRKPSELHASIASKAKEFKLPDTMGHQLFGGPADGGKEFGRRLRWRSPPQTART</sequence>
<evidence type="ECO:0000256" key="1">
    <source>
        <dbReference type="SAM" id="MobiDB-lite"/>
    </source>
</evidence>
<name>A0ABD2PI59_9PLAT</name>
<dbReference type="AlphaFoldDB" id="A0ABD2PI59"/>
<feature type="region of interest" description="Disordered" evidence="1">
    <location>
        <begin position="147"/>
        <end position="175"/>
    </location>
</feature>
<keyword evidence="3" id="KW-1185">Reference proteome</keyword>
<protein>
    <submittedName>
        <fullName evidence="2">Uncharacterized protein</fullName>
    </submittedName>
</protein>
<dbReference type="EMBL" id="JBJKFK010008643">
    <property type="protein sequence ID" value="KAL3307021.1"/>
    <property type="molecule type" value="Genomic_DNA"/>
</dbReference>